<dbReference type="OrthoDB" id="9812289at2"/>
<dbReference type="RefSeq" id="WP_038192489.1">
    <property type="nucleotide sequence ID" value="NZ_JRWP01000045.1"/>
</dbReference>
<dbReference type="Pfam" id="PF00583">
    <property type="entry name" value="Acetyltransf_1"/>
    <property type="match status" value="1"/>
</dbReference>
<evidence type="ECO:0000313" key="2">
    <source>
        <dbReference type="EMBL" id="KGY07416.1"/>
    </source>
</evidence>
<protein>
    <submittedName>
        <fullName evidence="2">Acetyltransferase</fullName>
    </submittedName>
</protein>
<dbReference type="PROSITE" id="PS51186">
    <property type="entry name" value="GNAT"/>
    <property type="match status" value="1"/>
</dbReference>
<dbReference type="InterPro" id="IPR016181">
    <property type="entry name" value="Acyl_CoA_acyltransferase"/>
</dbReference>
<dbReference type="CDD" id="cd04301">
    <property type="entry name" value="NAT_SF"/>
    <property type="match status" value="1"/>
</dbReference>
<dbReference type="Gene3D" id="3.40.630.30">
    <property type="match status" value="1"/>
</dbReference>
<feature type="domain" description="N-acetyltransferase" evidence="1">
    <location>
        <begin position="3"/>
        <end position="148"/>
    </location>
</feature>
<evidence type="ECO:0000313" key="3">
    <source>
        <dbReference type="Proteomes" id="UP000030451"/>
    </source>
</evidence>
<dbReference type="STRING" id="379097.SE23_09610"/>
<dbReference type="InterPro" id="IPR000182">
    <property type="entry name" value="GNAT_dom"/>
</dbReference>
<sequence length="151" mass="17671">MTIIYREGTLEECVQVVEQITEFVHKETVESLSARLRDKPRFLVQVAEEGEQLLGFKIGYQLDSQTFYSWFGGVSSLARNKGVAQRLLEIQEDWVAEQGYQYLKVKSRNQFPSMLRLLIKNGYLIENYEAREPLLESRIHFVKVLRTSHKN</sequence>
<proteinExistence type="predicted"/>
<dbReference type="SUPFAM" id="SSF55729">
    <property type="entry name" value="Acyl-CoA N-acyltransferases (Nat)"/>
    <property type="match status" value="1"/>
</dbReference>
<dbReference type="Proteomes" id="UP000030451">
    <property type="component" value="Unassembled WGS sequence"/>
</dbReference>
<reference evidence="2 3" key="1">
    <citation type="submission" date="2014-10" db="EMBL/GenBank/DDBJ databases">
        <title>Genome sequencing of Vibrio sinaloensis T08.</title>
        <authorList>
            <person name="Chan K.-G."/>
            <person name="Mohamad N.I."/>
        </authorList>
    </citation>
    <scope>NUCLEOTIDE SEQUENCE [LARGE SCALE GENOMIC DNA]</scope>
    <source>
        <strain evidence="2 3">T08</strain>
    </source>
</reference>
<dbReference type="GO" id="GO:0016747">
    <property type="term" value="F:acyltransferase activity, transferring groups other than amino-acyl groups"/>
    <property type="evidence" value="ECO:0007669"/>
    <property type="project" value="InterPro"/>
</dbReference>
<name>A0A0A5HV67_PHOS4</name>
<organism evidence="2 3">
    <name type="scientific">Photobacterium sp. (strain ATCC 43367)</name>
    <dbReference type="NCBI Taxonomy" id="379097"/>
    <lineage>
        <taxon>Bacteria</taxon>
        <taxon>Pseudomonadati</taxon>
        <taxon>Pseudomonadota</taxon>
        <taxon>Gammaproteobacteria</taxon>
        <taxon>Vibrionales</taxon>
        <taxon>Vibrionaceae</taxon>
        <taxon>Vibrio</taxon>
        <taxon>Vibrio oreintalis group</taxon>
    </lineage>
</organism>
<accession>A0A0A5HV67</accession>
<gene>
    <name evidence="2" type="ORF">NM06_17305</name>
</gene>
<keyword evidence="2" id="KW-0808">Transferase</keyword>
<comment type="caution">
    <text evidence="2">The sequence shown here is derived from an EMBL/GenBank/DDBJ whole genome shotgun (WGS) entry which is preliminary data.</text>
</comment>
<dbReference type="EMBL" id="JRWP01000045">
    <property type="protein sequence ID" value="KGY07416.1"/>
    <property type="molecule type" value="Genomic_DNA"/>
</dbReference>
<dbReference type="AlphaFoldDB" id="A0A0A5HV67"/>
<evidence type="ECO:0000259" key="1">
    <source>
        <dbReference type="PROSITE" id="PS51186"/>
    </source>
</evidence>